<dbReference type="InterPro" id="IPR029052">
    <property type="entry name" value="Metallo-depent_PP-like"/>
</dbReference>
<dbReference type="PANTHER" id="PTHR33393">
    <property type="entry name" value="POLYGLUTAMINE SYNTHESIS ACCESSORY PROTEIN RV0574C-RELATED"/>
    <property type="match status" value="1"/>
</dbReference>
<dbReference type="SMART" id="SM00854">
    <property type="entry name" value="PGA_cap"/>
    <property type="match status" value="1"/>
</dbReference>
<dbReference type="Proteomes" id="UP001597018">
    <property type="component" value="Unassembled WGS sequence"/>
</dbReference>
<protein>
    <submittedName>
        <fullName evidence="3">CapA family protein</fullName>
    </submittedName>
</protein>
<evidence type="ECO:0000313" key="3">
    <source>
        <dbReference type="EMBL" id="MFD0922854.1"/>
    </source>
</evidence>
<reference evidence="4" key="1">
    <citation type="journal article" date="2019" name="Int. J. Syst. Evol. Microbiol.">
        <title>The Global Catalogue of Microorganisms (GCM) 10K type strain sequencing project: providing services to taxonomists for standard genome sequencing and annotation.</title>
        <authorList>
            <consortium name="The Broad Institute Genomics Platform"/>
            <consortium name="The Broad Institute Genome Sequencing Center for Infectious Disease"/>
            <person name="Wu L."/>
            <person name="Ma J."/>
        </authorList>
    </citation>
    <scope>NUCLEOTIDE SEQUENCE [LARGE SCALE GENOMIC DNA]</scope>
    <source>
        <strain evidence="4">CCUG 56401</strain>
    </source>
</reference>
<accession>A0ABW3FWC5</accession>
<dbReference type="Gene3D" id="3.60.21.10">
    <property type="match status" value="1"/>
</dbReference>
<dbReference type="CDD" id="cd07381">
    <property type="entry name" value="MPP_CapA"/>
    <property type="match status" value="1"/>
</dbReference>
<dbReference type="Pfam" id="PF09587">
    <property type="entry name" value="PGA_cap"/>
    <property type="match status" value="1"/>
</dbReference>
<evidence type="ECO:0000256" key="1">
    <source>
        <dbReference type="ARBA" id="ARBA00005662"/>
    </source>
</evidence>
<evidence type="ECO:0000259" key="2">
    <source>
        <dbReference type="SMART" id="SM00854"/>
    </source>
</evidence>
<dbReference type="SUPFAM" id="SSF56300">
    <property type="entry name" value="Metallo-dependent phosphatases"/>
    <property type="match status" value="1"/>
</dbReference>
<dbReference type="InterPro" id="IPR052169">
    <property type="entry name" value="CW_Biosynth-Accessory"/>
</dbReference>
<dbReference type="InterPro" id="IPR019079">
    <property type="entry name" value="Capsule_synth_CapA"/>
</dbReference>
<proteinExistence type="inferred from homology"/>
<gene>
    <name evidence="3" type="ORF">ACFQ16_24160</name>
</gene>
<dbReference type="RefSeq" id="WP_263253565.1">
    <property type="nucleotide sequence ID" value="NZ_BAABLT010000027.1"/>
</dbReference>
<comment type="similarity">
    <text evidence="1">Belongs to the CapA family.</text>
</comment>
<sequence length="364" mass="39867">MDVRLFLCGDVMPGRGVDQILPHPGDPELRERGLLDARDYVAAAESRNGPITRPVEFAWPWGEALRVLDAARPDARVINLESSITRCDHFAPGKGVHYRMSPDNVRTLTAGRPDVCCLANNHVLDFGRRGLADTLDALAGAGLRWVGAGRDAAEAARPVVVGAGARIAVFAWGAASSGIPRGWAAEPDRSGVNFLPDLSDRTADDVLDAVHAHTAPGDVVVVSLHWGTNWCYEVDADQVRFAHRLVDGGVDVVHGHSSHHPRPVEIHRDRLVLYGCGDFIDDYEGIRGYEEFRDDLRLLFLATLRADGALRELRMVPVQARRMRLAPASDADTRWLHDTLSRISAPFRTEVALDDGTLSIGHRT</sequence>
<name>A0ABW3FWC5_9PSEU</name>
<organism evidence="3 4">
    <name type="scientific">Saccharopolyspora rosea</name>
    <dbReference type="NCBI Taxonomy" id="524884"/>
    <lineage>
        <taxon>Bacteria</taxon>
        <taxon>Bacillati</taxon>
        <taxon>Actinomycetota</taxon>
        <taxon>Actinomycetes</taxon>
        <taxon>Pseudonocardiales</taxon>
        <taxon>Pseudonocardiaceae</taxon>
        <taxon>Saccharopolyspora</taxon>
    </lineage>
</organism>
<comment type="caution">
    <text evidence="3">The sequence shown here is derived from an EMBL/GenBank/DDBJ whole genome shotgun (WGS) entry which is preliminary data.</text>
</comment>
<dbReference type="EMBL" id="JBHTIW010000025">
    <property type="protein sequence ID" value="MFD0922854.1"/>
    <property type="molecule type" value="Genomic_DNA"/>
</dbReference>
<dbReference type="PANTHER" id="PTHR33393:SF11">
    <property type="entry name" value="POLYGLUTAMINE SYNTHESIS ACCESSORY PROTEIN RV0574C-RELATED"/>
    <property type="match status" value="1"/>
</dbReference>
<keyword evidence="4" id="KW-1185">Reference proteome</keyword>
<evidence type="ECO:0000313" key="4">
    <source>
        <dbReference type="Proteomes" id="UP001597018"/>
    </source>
</evidence>
<feature type="domain" description="Capsule synthesis protein CapA" evidence="2">
    <location>
        <begin position="4"/>
        <end position="283"/>
    </location>
</feature>